<organism evidence="1 2">
    <name type="scientific">Panagrolaimus sp. ES5</name>
    <dbReference type="NCBI Taxonomy" id="591445"/>
    <lineage>
        <taxon>Eukaryota</taxon>
        <taxon>Metazoa</taxon>
        <taxon>Ecdysozoa</taxon>
        <taxon>Nematoda</taxon>
        <taxon>Chromadorea</taxon>
        <taxon>Rhabditida</taxon>
        <taxon>Tylenchina</taxon>
        <taxon>Panagrolaimomorpha</taxon>
        <taxon>Panagrolaimoidea</taxon>
        <taxon>Panagrolaimidae</taxon>
        <taxon>Panagrolaimus</taxon>
    </lineage>
</organism>
<protein>
    <submittedName>
        <fullName evidence="2">Uncharacterized protein</fullName>
    </submittedName>
</protein>
<dbReference type="Proteomes" id="UP000887579">
    <property type="component" value="Unplaced"/>
</dbReference>
<accession>A0AC34FMD5</accession>
<evidence type="ECO:0000313" key="2">
    <source>
        <dbReference type="WBParaSite" id="ES5_v2.g18589.t1"/>
    </source>
</evidence>
<dbReference type="WBParaSite" id="ES5_v2.g18589.t1">
    <property type="protein sequence ID" value="ES5_v2.g18589.t1"/>
    <property type="gene ID" value="ES5_v2.g18589"/>
</dbReference>
<sequence>MSVTATTSDLASLSFEEEQSPISVIISTIKKSVDPQDLIGDNKYAEPLKNYVTGLDDYRNVIYIEAEIDGNCLDHGSDPEKISCTLATHYGLPADSVLQLIGKKLGGHGKFSNLFPVNPNILTDWKSDEDVVYKHVKKENCSASLIYGIKFDDEEATQRPSDFYYHFQFFENGKSVGKSIERHIKNISIPREKFVVNPADFL</sequence>
<evidence type="ECO:0000313" key="1">
    <source>
        <dbReference type="Proteomes" id="UP000887579"/>
    </source>
</evidence>
<reference evidence="2" key="1">
    <citation type="submission" date="2022-11" db="UniProtKB">
        <authorList>
            <consortium name="WormBaseParasite"/>
        </authorList>
    </citation>
    <scope>IDENTIFICATION</scope>
</reference>
<proteinExistence type="predicted"/>
<name>A0AC34FMD5_9BILA</name>